<evidence type="ECO:0000259" key="3">
    <source>
        <dbReference type="Pfam" id="PF16092"/>
    </source>
</evidence>
<name>A0A061J9E0_TRYRA</name>
<dbReference type="Pfam" id="PF16092">
    <property type="entry name" value="CFAP61_N"/>
    <property type="match status" value="1"/>
</dbReference>
<proteinExistence type="predicted"/>
<feature type="domain" description="FAD/NAD(P)-binding" evidence="2">
    <location>
        <begin position="647"/>
        <end position="970"/>
    </location>
</feature>
<accession>A0A061J9E0</accession>
<evidence type="ECO:0008006" key="7">
    <source>
        <dbReference type="Google" id="ProtNLM"/>
    </source>
</evidence>
<dbReference type="VEuPathDB" id="TriTrypDB:TRSC58_00734"/>
<evidence type="ECO:0000259" key="4">
    <source>
        <dbReference type="Pfam" id="PF23150"/>
    </source>
</evidence>
<dbReference type="InterPro" id="IPR032151">
    <property type="entry name" value="CFAP61_N"/>
</dbReference>
<dbReference type="PRINTS" id="PR00368">
    <property type="entry name" value="FADPNR"/>
</dbReference>
<dbReference type="InterPro" id="IPR038884">
    <property type="entry name" value="CFAP61"/>
</dbReference>
<dbReference type="Pfam" id="PF23150">
    <property type="entry name" value="CFAP61_dimer"/>
    <property type="match status" value="1"/>
</dbReference>
<evidence type="ECO:0000256" key="1">
    <source>
        <dbReference type="SAM" id="MobiDB-lite"/>
    </source>
</evidence>
<feature type="domain" description="CFAP61 dimerisation" evidence="4">
    <location>
        <begin position="1065"/>
        <end position="1184"/>
    </location>
</feature>
<dbReference type="PANTHER" id="PTHR21178:SF8">
    <property type="entry name" value="CILIA- AND FLAGELLA-ASSOCIATED PROTEIN 61"/>
    <property type="match status" value="1"/>
</dbReference>
<feature type="region of interest" description="Disordered" evidence="1">
    <location>
        <begin position="1321"/>
        <end position="1341"/>
    </location>
</feature>
<dbReference type="InterPro" id="IPR036188">
    <property type="entry name" value="FAD/NAD-bd_sf"/>
</dbReference>
<sequence length="1341" mass="149685">MNIKRDPCLVSRRSRATDAADLSRLAQLVTATSCAPSAALFPWRTEPDFLALIEGSVICITATSTITGKVAGFVCLDDVPHVTSIPGDAWEHTLGRGENHDGEEVGAHIAPYNTLWLKALLAPPSSAFSVNGIAPDDAKAFKLERELLLFAYKEEDVILELLSTVLTNLPQTMHVLVAFPSGCVYPPIERFGTKIVSLVGCHFEGSFLHIMASKLVPRLQLRLGIMEDYDDFVPHLLNGYGLITALPEEFYLDEVLKDQDTFHKVITAEDAVTHRTVGLMCLEASIETQQMVSRQHMTEVFGKLRPLSSRRGGLKSGVFDTPNVVKINFFQLDPDYSLCADQFLPFVFQEFPYVEYAMIILPYEQEEPPFLRQFEHVPLRRYHPRSAKGETIPTPEGLWITCRYAVDPVAVLPVSRSEDVGRISSFLEESFSEFSQQHVAALLEDTGVSHLGDSALQDSRSRASVSFIFESPLGGTGEPAVVGVASARPITLHEMYALRANYDLDAFVNYYTDGPRDYTTTDIHLSAEEGRRKFFRQEMQGILVRSFYTKPVYRRHVPFFVREMLRYMHVEVALVLEDGQAPPFAPLLRQLLRAPPRRVQEKKHMAYGELKSKSLDMVEGEDAMALACLFVGTRRILGDRKKLIHTRIVVVGAGSTGLACILRFLSVPYVYFTNIVLVSVDGLPAHPNQQSYMWSTDHMELLEREHMSLVVGNPIRVVHGSVVDVDTTQKYVTVDDGSYEPYDYVILTTGRQYVVPPSICHLHQSVQPPTMHSQRGFVPEGTLALAGESSMEKLRQHLHDLDQNPNNISNIVVYGSGLDAFAVVATIAKLGFSPQKIILVSPETSNPFLDKDAFDCIVKMYNSLGINTLRGYGVTRMEYDDDGAALTTVVVSPVSVSEEGGGDGFTAGISNSVELDCSLIVCCEDKDIDSHVLSTLNRRSIVFDGRVIVEANYRTTDRCVYAAGPVAMFTRRYGATPGFDDFNTRDVGTSLAEVLLGVFGLEEFADQRFNNVEDKEEELVAAHNQLYTRVLRENGSRRTDFLMGTVPLSMEDDKKSITALQKKLPSYASPVTSRIRLPGSYIFFYCRSVGFNPSRCLRLCYSNIEKSTPIVTGIVELSSMLGPADNAEATRMPEQSLFVIYVDEQTHFIEAVVYFGNGSPEMYHYMCLIGMPQSLLNLLYRYEEARAASNDAASRQSSSNDEGHSADGDSNASGLNLMEYLRSPRLQILFYDRFTVFYRGLREKMRAHKALMEVKSRALVFVSRQSELTPEKRNELLKELTAESSAFARQVQYELLKFMHESKDYLPQIYYLPDIHAHVQQNAGTPSSSPSPSPGNGKEVV</sequence>
<dbReference type="GO" id="GO:0016491">
    <property type="term" value="F:oxidoreductase activity"/>
    <property type="evidence" value="ECO:0007669"/>
    <property type="project" value="InterPro"/>
</dbReference>
<feature type="region of interest" description="Disordered" evidence="1">
    <location>
        <begin position="1190"/>
        <end position="1210"/>
    </location>
</feature>
<reference evidence="5 6" key="1">
    <citation type="submission" date="2013-07" db="EMBL/GenBank/DDBJ databases">
        <authorList>
            <person name="Stoco P.H."/>
            <person name="Wagner G."/>
            <person name="Gerber A."/>
            <person name="Zaha A."/>
            <person name="Thompson C."/>
            <person name="Bartholomeu D.C."/>
            <person name="Luckemeyer D.D."/>
            <person name="Bahia D."/>
            <person name="Loreto E."/>
            <person name="Prestes E.B."/>
            <person name="Lima F.M."/>
            <person name="Rodrigues-Luiz G."/>
            <person name="Vallejo G.A."/>
            <person name="Filho J.F."/>
            <person name="Monteiro K.M."/>
            <person name="Tyler K.M."/>
            <person name="de Almeida L.G."/>
            <person name="Ortiz M.F."/>
            <person name="Siervo M.A."/>
            <person name="de Moraes M.H."/>
            <person name="Cunha O.L."/>
            <person name="Mendonca-Neto R."/>
            <person name="Silva R."/>
            <person name="Teixeira S.M."/>
            <person name="Murta S.M."/>
            <person name="Sincero T.C."/>
            <person name="Mendes T.A."/>
            <person name="Urmenyi T.P."/>
            <person name="Silva V.G."/>
            <person name="da Rocha W.D."/>
            <person name="Andersson B."/>
            <person name="Romanha A.J."/>
            <person name="Steindel M."/>
            <person name="de Vasconcelos A.T."/>
            <person name="Grisard E.C."/>
        </authorList>
    </citation>
    <scope>NUCLEOTIDE SEQUENCE [LARGE SCALE GENOMIC DNA]</scope>
    <source>
        <strain evidence="5 6">SC58</strain>
    </source>
</reference>
<dbReference type="Gene3D" id="3.50.50.60">
    <property type="entry name" value="FAD/NAD(P)-binding domain"/>
    <property type="match status" value="2"/>
</dbReference>
<evidence type="ECO:0000313" key="6">
    <source>
        <dbReference type="Proteomes" id="UP000031737"/>
    </source>
</evidence>
<dbReference type="PANTHER" id="PTHR21178">
    <property type="entry name" value="CILIA- AND FLAGELLA-ASSOCIATED PROTEIN 61"/>
    <property type="match status" value="1"/>
</dbReference>
<evidence type="ECO:0000259" key="2">
    <source>
        <dbReference type="Pfam" id="PF07992"/>
    </source>
</evidence>
<organism evidence="5 6">
    <name type="scientific">Trypanosoma rangeli SC58</name>
    <dbReference type="NCBI Taxonomy" id="429131"/>
    <lineage>
        <taxon>Eukaryota</taxon>
        <taxon>Discoba</taxon>
        <taxon>Euglenozoa</taxon>
        <taxon>Kinetoplastea</taxon>
        <taxon>Metakinetoplastina</taxon>
        <taxon>Trypanosomatida</taxon>
        <taxon>Trypanosomatidae</taxon>
        <taxon>Trypanosoma</taxon>
        <taxon>Herpetosoma</taxon>
    </lineage>
</organism>
<dbReference type="InterPro" id="IPR056299">
    <property type="entry name" value="CFAP61_dimer"/>
</dbReference>
<evidence type="ECO:0000313" key="5">
    <source>
        <dbReference type="EMBL" id="ESL11514.1"/>
    </source>
</evidence>
<dbReference type="EMBL" id="AUPL01000734">
    <property type="protein sequence ID" value="ESL11514.1"/>
    <property type="molecule type" value="Genomic_DNA"/>
</dbReference>
<gene>
    <name evidence="5" type="ORF">TRSC58_00734</name>
</gene>
<dbReference type="Proteomes" id="UP000031737">
    <property type="component" value="Unassembled WGS sequence"/>
</dbReference>
<dbReference type="InterPro" id="IPR023753">
    <property type="entry name" value="FAD/NAD-binding_dom"/>
</dbReference>
<feature type="compositionally biased region" description="Polar residues" evidence="1">
    <location>
        <begin position="1191"/>
        <end position="1200"/>
    </location>
</feature>
<feature type="domain" description="Cilia- and flagella-associated protein 61 N-terminal" evidence="3">
    <location>
        <begin position="15"/>
        <end position="298"/>
    </location>
</feature>
<dbReference type="Pfam" id="PF07992">
    <property type="entry name" value="Pyr_redox_2"/>
    <property type="match status" value="1"/>
</dbReference>
<comment type="caution">
    <text evidence="5">The sequence shown here is derived from an EMBL/GenBank/DDBJ whole genome shotgun (WGS) entry which is preliminary data.</text>
</comment>
<protein>
    <recommendedName>
        <fullName evidence="7">Cilia- and flagella-associated protein 61 N-terminal domain-containing protein</fullName>
    </recommendedName>
</protein>
<dbReference type="SUPFAM" id="SSF51905">
    <property type="entry name" value="FAD/NAD(P)-binding domain"/>
    <property type="match status" value="2"/>
</dbReference>
<keyword evidence="6" id="KW-1185">Reference proteome</keyword>
<dbReference type="OrthoDB" id="382863at2759"/>